<gene>
    <name evidence="13" type="primary">iroN</name>
    <name evidence="13" type="ORF">GCM10017161_31540</name>
</gene>
<evidence type="ECO:0000313" key="13">
    <source>
        <dbReference type="EMBL" id="GHG00764.1"/>
    </source>
</evidence>
<dbReference type="Proteomes" id="UP000623842">
    <property type="component" value="Unassembled WGS sequence"/>
</dbReference>
<accession>A0A919ELT9</accession>
<dbReference type="SUPFAM" id="SSF56935">
    <property type="entry name" value="Porins"/>
    <property type="match status" value="1"/>
</dbReference>
<dbReference type="Pfam" id="PF07715">
    <property type="entry name" value="Plug"/>
    <property type="match status" value="1"/>
</dbReference>
<dbReference type="InterPro" id="IPR036942">
    <property type="entry name" value="Beta-barrel_TonB_sf"/>
</dbReference>
<feature type="chain" id="PRO_5037310091" evidence="10">
    <location>
        <begin position="25"/>
        <end position="946"/>
    </location>
</feature>
<reference evidence="13" key="2">
    <citation type="submission" date="2020-09" db="EMBL/GenBank/DDBJ databases">
        <authorList>
            <person name="Sun Q."/>
            <person name="Kim S."/>
        </authorList>
    </citation>
    <scope>NUCLEOTIDE SEQUENCE</scope>
    <source>
        <strain evidence="13">KCTC 42731</strain>
    </source>
</reference>
<dbReference type="AlphaFoldDB" id="A0A919ELT9"/>
<evidence type="ECO:0000256" key="3">
    <source>
        <dbReference type="ARBA" id="ARBA00022452"/>
    </source>
</evidence>
<reference evidence="13" key="1">
    <citation type="journal article" date="2014" name="Int. J. Syst. Evol. Microbiol.">
        <title>Complete genome sequence of Corynebacterium casei LMG S-19264T (=DSM 44701T), isolated from a smear-ripened cheese.</title>
        <authorList>
            <consortium name="US DOE Joint Genome Institute (JGI-PGF)"/>
            <person name="Walter F."/>
            <person name="Albersmeier A."/>
            <person name="Kalinowski J."/>
            <person name="Ruckert C."/>
        </authorList>
    </citation>
    <scope>NUCLEOTIDE SEQUENCE</scope>
    <source>
        <strain evidence="13">KCTC 42731</strain>
    </source>
</reference>
<keyword evidence="13" id="KW-0675">Receptor</keyword>
<dbReference type="InterPro" id="IPR000531">
    <property type="entry name" value="Beta-barrel_TonB"/>
</dbReference>
<proteinExistence type="inferred from homology"/>
<evidence type="ECO:0000256" key="1">
    <source>
        <dbReference type="ARBA" id="ARBA00004571"/>
    </source>
</evidence>
<dbReference type="Pfam" id="PF00593">
    <property type="entry name" value="TonB_dep_Rec_b-barrel"/>
    <property type="match status" value="1"/>
</dbReference>
<dbReference type="Gene3D" id="2.40.170.20">
    <property type="entry name" value="TonB-dependent receptor, beta-barrel domain"/>
    <property type="match status" value="1"/>
</dbReference>
<dbReference type="CDD" id="cd01347">
    <property type="entry name" value="ligand_gated_channel"/>
    <property type="match status" value="1"/>
</dbReference>
<dbReference type="Gene3D" id="2.170.130.10">
    <property type="entry name" value="TonB-dependent receptor, plug domain"/>
    <property type="match status" value="1"/>
</dbReference>
<keyword evidence="7 8" id="KW-0998">Cell outer membrane</keyword>
<dbReference type="InterPro" id="IPR039426">
    <property type="entry name" value="TonB-dep_rcpt-like"/>
</dbReference>
<keyword evidence="3 8" id="KW-1134">Transmembrane beta strand</keyword>
<evidence type="ECO:0000259" key="12">
    <source>
        <dbReference type="Pfam" id="PF07715"/>
    </source>
</evidence>
<dbReference type="RefSeq" id="WP_189772605.1">
    <property type="nucleotide sequence ID" value="NZ_BNCK01000008.1"/>
</dbReference>
<name>A0A919ELT9_9GAMM</name>
<keyword evidence="2 8" id="KW-0813">Transport</keyword>
<comment type="caution">
    <text evidence="13">The sequence shown here is derived from an EMBL/GenBank/DDBJ whole genome shotgun (WGS) entry which is preliminary data.</text>
</comment>
<keyword evidence="4 8" id="KW-0812">Transmembrane</keyword>
<dbReference type="PANTHER" id="PTHR40980:SF3">
    <property type="entry name" value="TONB-DEPENDENT RECEPTOR-LIKE BETA-BARREL DOMAIN-CONTAINING PROTEIN"/>
    <property type="match status" value="1"/>
</dbReference>
<feature type="signal peptide" evidence="10">
    <location>
        <begin position="1"/>
        <end position="24"/>
    </location>
</feature>
<dbReference type="InterPro" id="IPR010104">
    <property type="entry name" value="TonB_rcpt_bac"/>
</dbReference>
<protein>
    <submittedName>
        <fullName evidence="13">TonB-dependent receptor</fullName>
    </submittedName>
</protein>
<evidence type="ECO:0000256" key="4">
    <source>
        <dbReference type="ARBA" id="ARBA00022692"/>
    </source>
</evidence>
<keyword evidence="6 8" id="KW-0472">Membrane</keyword>
<dbReference type="InterPro" id="IPR037066">
    <property type="entry name" value="Plug_dom_sf"/>
</dbReference>
<evidence type="ECO:0000256" key="7">
    <source>
        <dbReference type="ARBA" id="ARBA00023237"/>
    </source>
</evidence>
<dbReference type="InterPro" id="IPR012910">
    <property type="entry name" value="Plug_dom"/>
</dbReference>
<evidence type="ECO:0000313" key="14">
    <source>
        <dbReference type="Proteomes" id="UP000623842"/>
    </source>
</evidence>
<keyword evidence="5 9" id="KW-0798">TonB box</keyword>
<sequence length="946" mass="106481">MKSHKKTTLSLIISSVLCSYAAQAQDTQASNKDKKDTEDKIEVIQVTGLKNSIKESLFIKQNSVNVVDAIVAEDIGKFPDQNIAEALQRVTGITITRNGGEGQNVIVRGLGGDYNVATINGRRMASEHNSRNFNYDLIASELLSGVDVYKSPVARTQEGGIGSVINIKTRRPLDFDGFTLSGSVKGIYEDRVEEFDPQASFLISDTFFDGTFGALFTGVYSERTLRTDRYDGQGFYNEGNESWISVRQDVDGNGEFDETIDKEYGSVIPGYVRYDNWQDNRERIGASLALQWMPNDKIEMAFDSLYSSYDTDGTRNALSFVTYDESWTPGIPNVTDLGFNDEGLVNKLTLGNGAMAEVINSSTPRRTKAFQVGLNTRWYYSPALVFEADVSHSATKNENSGDNRFIVARGFVKDVTIDASSNNLLPDITMSEPLTSDAPFGAHYSYNSGEEVEDEITEVRLGGEWALDHDYITTVRFGVHYGKQTKDRSNFRSANASMFSNGGAYFKSDSYKHYNPDLSSAEDMFGLNLFRLPKEVLLDANFDNFLSGVAGKHPEPWARFDYDKLFAFYESISKDAANEQIKGSPQPKDSFSLSETTTAAFVEVDIENEIFDLPYTLNLGLRAVETEVKSTGYSLNIDKVKLQDVEREDDEGNIEQVLQFVGKQAQYQEAVSYTDSYTDVLPSLNFKLNLREDLVYRFNAAKVLTRPNIGYLTAWSSVNLSKQEYSASSPGLEPMRANQFDTALEWYFSEYGALTTAYFYKDIESTNPIFAETGVTKIDGRDFRTKSYVTGEYGADVQGLEIAYQQALTEILPAPFDGFGVQFNYTYVKSKDEDPEKEGLPFIRMPKNSYNAVIYYEKDGIQARIAYNWRNKMLINPEEWGGASWEVDYGQLDFSSSYDVNENMTVNFSIRNMTNESNWTYVDRREQVRFLSTYGRVFNLGVNMKF</sequence>
<comment type="similarity">
    <text evidence="8 9">Belongs to the TonB-dependent receptor family.</text>
</comment>
<evidence type="ECO:0000256" key="10">
    <source>
        <dbReference type="SAM" id="SignalP"/>
    </source>
</evidence>
<dbReference type="PROSITE" id="PS52016">
    <property type="entry name" value="TONB_DEPENDENT_REC_3"/>
    <property type="match status" value="1"/>
</dbReference>
<evidence type="ECO:0000256" key="8">
    <source>
        <dbReference type="PROSITE-ProRule" id="PRU01360"/>
    </source>
</evidence>
<evidence type="ECO:0000259" key="11">
    <source>
        <dbReference type="Pfam" id="PF00593"/>
    </source>
</evidence>
<evidence type="ECO:0000256" key="2">
    <source>
        <dbReference type="ARBA" id="ARBA00022448"/>
    </source>
</evidence>
<dbReference type="NCBIfam" id="TIGR01782">
    <property type="entry name" value="TonB-Xanth-Caul"/>
    <property type="match status" value="1"/>
</dbReference>
<organism evidence="13 14">
    <name type="scientific">Thalassotalea marina</name>
    <dbReference type="NCBI Taxonomy" id="1673741"/>
    <lineage>
        <taxon>Bacteria</taxon>
        <taxon>Pseudomonadati</taxon>
        <taxon>Pseudomonadota</taxon>
        <taxon>Gammaproteobacteria</taxon>
        <taxon>Alteromonadales</taxon>
        <taxon>Colwelliaceae</taxon>
        <taxon>Thalassotalea</taxon>
    </lineage>
</organism>
<dbReference type="GO" id="GO:0009279">
    <property type="term" value="C:cell outer membrane"/>
    <property type="evidence" value="ECO:0007669"/>
    <property type="project" value="UniProtKB-SubCell"/>
</dbReference>
<evidence type="ECO:0000256" key="6">
    <source>
        <dbReference type="ARBA" id="ARBA00023136"/>
    </source>
</evidence>
<comment type="subcellular location">
    <subcellularLocation>
        <location evidence="1 8">Cell outer membrane</location>
        <topology evidence="1 8">Multi-pass membrane protein</topology>
    </subcellularLocation>
</comment>
<keyword evidence="14" id="KW-1185">Reference proteome</keyword>
<dbReference type="EMBL" id="BNCK01000008">
    <property type="protein sequence ID" value="GHG00764.1"/>
    <property type="molecule type" value="Genomic_DNA"/>
</dbReference>
<evidence type="ECO:0000256" key="5">
    <source>
        <dbReference type="ARBA" id="ARBA00023077"/>
    </source>
</evidence>
<keyword evidence="10" id="KW-0732">Signal</keyword>
<feature type="domain" description="TonB-dependent receptor plug" evidence="12">
    <location>
        <begin position="62"/>
        <end position="162"/>
    </location>
</feature>
<evidence type="ECO:0000256" key="9">
    <source>
        <dbReference type="RuleBase" id="RU003357"/>
    </source>
</evidence>
<dbReference type="PANTHER" id="PTHR40980">
    <property type="entry name" value="PLUG DOMAIN-CONTAINING PROTEIN"/>
    <property type="match status" value="1"/>
</dbReference>
<feature type="domain" description="TonB-dependent receptor-like beta-barrel" evidence="11">
    <location>
        <begin position="436"/>
        <end position="912"/>
    </location>
</feature>